<keyword evidence="1" id="KW-1133">Transmembrane helix</keyword>
<evidence type="ECO:0000313" key="3">
    <source>
        <dbReference type="Proteomes" id="UP000295341"/>
    </source>
</evidence>
<comment type="caution">
    <text evidence="2">The sequence shown here is derived from an EMBL/GenBank/DDBJ whole genome shotgun (WGS) entry which is preliminary data.</text>
</comment>
<feature type="transmembrane region" description="Helical" evidence="1">
    <location>
        <begin position="170"/>
        <end position="188"/>
    </location>
</feature>
<dbReference type="OrthoDB" id="2083198at2"/>
<accession>A0A4S3KAT5</accession>
<feature type="transmembrane region" description="Helical" evidence="1">
    <location>
        <begin position="41"/>
        <end position="59"/>
    </location>
</feature>
<proteinExistence type="predicted"/>
<gene>
    <name evidence="2" type="ORF">DFR24_1960</name>
</gene>
<dbReference type="AlphaFoldDB" id="A0A4S3KAT5"/>
<dbReference type="Proteomes" id="UP000295341">
    <property type="component" value="Unassembled WGS sequence"/>
</dbReference>
<feature type="transmembrane region" description="Helical" evidence="1">
    <location>
        <begin position="18"/>
        <end position="35"/>
    </location>
</feature>
<dbReference type="EMBL" id="SOBT01000008">
    <property type="protein sequence ID" value="TDU32562.1"/>
    <property type="molecule type" value="Genomic_DNA"/>
</dbReference>
<name>A0A4S3KAT5_9GAMM</name>
<evidence type="ECO:0000313" key="2">
    <source>
        <dbReference type="EMBL" id="TDU32562.1"/>
    </source>
</evidence>
<dbReference type="RefSeq" id="WP_133881052.1">
    <property type="nucleotide sequence ID" value="NZ_MWIN01000001.1"/>
</dbReference>
<protein>
    <submittedName>
        <fullName evidence="2">Uncharacterized protein</fullName>
    </submittedName>
</protein>
<sequence length="249" mass="27670">MDAALKLINPYEIRARTLPGMLLVAPLILLAVGLVPTPHSFSALPVVAVCWLVVGYGVGQWMRDRAEPKQAGLFAAWGGAPTTQFLRWSHPRFLEKEKLHARNSVLRLGDYQWLDVQQTAADPIAADEHLQVLVSAILADARHHPERYERMDRANAHYGFQRNCFYTRDTASLIAVLVAVASGVGATLRDLGLSWPTLMCVSGASLTLLLYWRFAVTMEALRTSADSFAVELFRHIPAFVDYRKVTIAS</sequence>
<feature type="transmembrane region" description="Helical" evidence="1">
    <location>
        <begin position="194"/>
        <end position="212"/>
    </location>
</feature>
<evidence type="ECO:0000256" key="1">
    <source>
        <dbReference type="SAM" id="Phobius"/>
    </source>
</evidence>
<keyword evidence="3" id="KW-1185">Reference proteome</keyword>
<keyword evidence="1" id="KW-0812">Transmembrane</keyword>
<organism evidence="2 3">
    <name type="scientific">Panacagrimonas perspica</name>
    <dbReference type="NCBI Taxonomy" id="381431"/>
    <lineage>
        <taxon>Bacteria</taxon>
        <taxon>Pseudomonadati</taxon>
        <taxon>Pseudomonadota</taxon>
        <taxon>Gammaproteobacteria</taxon>
        <taxon>Nevskiales</taxon>
        <taxon>Nevskiaceae</taxon>
        <taxon>Panacagrimonas</taxon>
    </lineage>
</organism>
<reference evidence="2 3" key="1">
    <citation type="submission" date="2019-03" db="EMBL/GenBank/DDBJ databases">
        <title>Genomic Encyclopedia of Type Strains, Phase IV (KMG-IV): sequencing the most valuable type-strain genomes for metagenomic binning, comparative biology and taxonomic classification.</title>
        <authorList>
            <person name="Goeker M."/>
        </authorList>
    </citation>
    <scope>NUCLEOTIDE SEQUENCE [LARGE SCALE GENOMIC DNA]</scope>
    <source>
        <strain evidence="2 3">DSM 26377</strain>
    </source>
</reference>
<keyword evidence="1" id="KW-0472">Membrane</keyword>